<proteinExistence type="predicted"/>
<name>A0AAW0IMY9_MYOGA</name>
<feature type="region of interest" description="Disordered" evidence="1">
    <location>
        <begin position="49"/>
        <end position="89"/>
    </location>
</feature>
<feature type="region of interest" description="Disordered" evidence="1">
    <location>
        <begin position="1"/>
        <end position="34"/>
    </location>
</feature>
<accession>A0AAW0IMY9</accession>
<evidence type="ECO:0000313" key="3">
    <source>
        <dbReference type="Proteomes" id="UP001488838"/>
    </source>
</evidence>
<evidence type="ECO:0000313" key="2">
    <source>
        <dbReference type="EMBL" id="KAK7815778.1"/>
    </source>
</evidence>
<feature type="compositionally biased region" description="Basic and acidic residues" evidence="1">
    <location>
        <begin position="80"/>
        <end position="89"/>
    </location>
</feature>
<gene>
    <name evidence="2" type="ORF">U0070_025238</name>
</gene>
<evidence type="ECO:0000256" key="1">
    <source>
        <dbReference type="SAM" id="MobiDB-lite"/>
    </source>
</evidence>
<organism evidence="2 3">
    <name type="scientific">Myodes glareolus</name>
    <name type="common">Bank vole</name>
    <name type="synonym">Clethrionomys glareolus</name>
    <dbReference type="NCBI Taxonomy" id="447135"/>
    <lineage>
        <taxon>Eukaryota</taxon>
        <taxon>Metazoa</taxon>
        <taxon>Chordata</taxon>
        <taxon>Craniata</taxon>
        <taxon>Vertebrata</taxon>
        <taxon>Euteleostomi</taxon>
        <taxon>Mammalia</taxon>
        <taxon>Eutheria</taxon>
        <taxon>Euarchontoglires</taxon>
        <taxon>Glires</taxon>
        <taxon>Rodentia</taxon>
        <taxon>Myomorpha</taxon>
        <taxon>Muroidea</taxon>
        <taxon>Cricetidae</taxon>
        <taxon>Arvicolinae</taxon>
        <taxon>Myodes</taxon>
    </lineage>
</organism>
<dbReference type="AlphaFoldDB" id="A0AAW0IMY9"/>
<dbReference type="EMBL" id="JBBHLL010000109">
    <property type="protein sequence ID" value="KAK7815778.1"/>
    <property type="molecule type" value="Genomic_DNA"/>
</dbReference>
<comment type="caution">
    <text evidence="2">The sequence shown here is derived from an EMBL/GenBank/DDBJ whole genome shotgun (WGS) entry which is preliminary data.</text>
</comment>
<keyword evidence="3" id="KW-1185">Reference proteome</keyword>
<protein>
    <submittedName>
        <fullName evidence="2">Uncharacterized protein</fullName>
    </submittedName>
</protein>
<dbReference type="Proteomes" id="UP001488838">
    <property type="component" value="Unassembled WGS sequence"/>
</dbReference>
<feature type="compositionally biased region" description="Polar residues" evidence="1">
    <location>
        <begin position="1"/>
        <end position="15"/>
    </location>
</feature>
<reference evidence="2 3" key="1">
    <citation type="journal article" date="2023" name="bioRxiv">
        <title>Conserved and derived expression patterns and positive selection on dental genes reveal complex evolutionary context of ever-growing rodent molars.</title>
        <authorList>
            <person name="Calamari Z.T."/>
            <person name="Song A."/>
            <person name="Cohen E."/>
            <person name="Akter M."/>
            <person name="Roy R.D."/>
            <person name="Hallikas O."/>
            <person name="Christensen M.M."/>
            <person name="Li P."/>
            <person name="Marangoni P."/>
            <person name="Jernvall J."/>
            <person name="Klein O.D."/>
        </authorList>
    </citation>
    <scope>NUCLEOTIDE SEQUENCE [LARGE SCALE GENOMIC DNA]</scope>
    <source>
        <strain evidence="2">V071</strain>
    </source>
</reference>
<feature type="non-terminal residue" evidence="2">
    <location>
        <position position="1"/>
    </location>
</feature>
<sequence>AAGAGTDTSSHVRSGTGSGVPPHRGGSRERSSAKWKELLDGTSCGWFGQTVWRDGNTEEEVENKDRWSTASLQPTGPADSRSEKTVHSQWRVDAKLHHPEGGQQHEKLLPNTTIRPQGLSRNAVSLASNRSSKSSLQIQRTAETQCQMARVQIVQRPIQHRMPLKMPMIPMGMKPLLMARSPDPIRS</sequence>